<feature type="domain" description="DUF6593" evidence="2">
    <location>
        <begin position="121"/>
        <end position="246"/>
    </location>
</feature>
<protein>
    <recommendedName>
        <fullName evidence="2">DUF6593 domain-containing protein</fullName>
    </recommendedName>
</protein>
<dbReference type="EMBL" id="JARKIB010000100">
    <property type="protein sequence ID" value="KAJ7741023.1"/>
    <property type="molecule type" value="Genomic_DNA"/>
</dbReference>
<evidence type="ECO:0000313" key="4">
    <source>
        <dbReference type="Proteomes" id="UP001215598"/>
    </source>
</evidence>
<dbReference type="Proteomes" id="UP001215598">
    <property type="component" value="Unassembled WGS sequence"/>
</dbReference>
<comment type="caution">
    <text evidence="3">The sequence shown here is derived from an EMBL/GenBank/DDBJ whole genome shotgun (WGS) entry which is preliminary data.</text>
</comment>
<evidence type="ECO:0000259" key="2">
    <source>
        <dbReference type="Pfam" id="PF20236"/>
    </source>
</evidence>
<proteinExistence type="predicted"/>
<organism evidence="3 4">
    <name type="scientific">Mycena metata</name>
    <dbReference type="NCBI Taxonomy" id="1033252"/>
    <lineage>
        <taxon>Eukaryota</taxon>
        <taxon>Fungi</taxon>
        <taxon>Dikarya</taxon>
        <taxon>Basidiomycota</taxon>
        <taxon>Agaricomycotina</taxon>
        <taxon>Agaricomycetes</taxon>
        <taxon>Agaricomycetidae</taxon>
        <taxon>Agaricales</taxon>
        <taxon>Marasmiineae</taxon>
        <taxon>Mycenaceae</taxon>
        <taxon>Mycena</taxon>
    </lineage>
</organism>
<dbReference type="InterPro" id="IPR046528">
    <property type="entry name" value="DUF6593"/>
</dbReference>
<name>A0AAD7IE34_9AGAR</name>
<feature type="compositionally biased region" description="Low complexity" evidence="1">
    <location>
        <begin position="7"/>
        <end position="26"/>
    </location>
</feature>
<sequence length="277" mass="30925">MSGQYNAPYQQPQYGHHPQQQQYPSYGQPPQPPQGYYAPPGSYGPPQGSFAPPPQAFDQPPMHNSPPPHYQHPDTKYPDEKASHQPPPAAPGPQLQFITFKFSGVKKTIRDSRVTDPWGRTVLTIASTKKESTLHNMHGQVLAVVEWNHSLPRIRYRGVEVKSKDFLPLERKAMIRGMTHEGQTYGWRGSPDGMNVELTHAKLYHPSAPQKRLAYWHNEENVIHMEASPEVCENAGMLDMCLMAVFLMTCGTQLEEHGSGGPNFVLINAISALINAA</sequence>
<feature type="compositionally biased region" description="Low complexity" evidence="1">
    <location>
        <begin position="34"/>
        <end position="61"/>
    </location>
</feature>
<keyword evidence="4" id="KW-1185">Reference proteome</keyword>
<evidence type="ECO:0000313" key="3">
    <source>
        <dbReference type="EMBL" id="KAJ7741023.1"/>
    </source>
</evidence>
<evidence type="ECO:0000256" key="1">
    <source>
        <dbReference type="SAM" id="MobiDB-lite"/>
    </source>
</evidence>
<accession>A0AAD7IE34</accession>
<reference evidence="3" key="1">
    <citation type="submission" date="2023-03" db="EMBL/GenBank/DDBJ databases">
        <title>Massive genome expansion in bonnet fungi (Mycena s.s.) driven by repeated elements and novel gene families across ecological guilds.</title>
        <authorList>
            <consortium name="Lawrence Berkeley National Laboratory"/>
            <person name="Harder C.B."/>
            <person name="Miyauchi S."/>
            <person name="Viragh M."/>
            <person name="Kuo A."/>
            <person name="Thoen E."/>
            <person name="Andreopoulos B."/>
            <person name="Lu D."/>
            <person name="Skrede I."/>
            <person name="Drula E."/>
            <person name="Henrissat B."/>
            <person name="Morin E."/>
            <person name="Kohler A."/>
            <person name="Barry K."/>
            <person name="LaButti K."/>
            <person name="Morin E."/>
            <person name="Salamov A."/>
            <person name="Lipzen A."/>
            <person name="Mereny Z."/>
            <person name="Hegedus B."/>
            <person name="Baldrian P."/>
            <person name="Stursova M."/>
            <person name="Weitz H."/>
            <person name="Taylor A."/>
            <person name="Grigoriev I.V."/>
            <person name="Nagy L.G."/>
            <person name="Martin F."/>
            <person name="Kauserud H."/>
        </authorList>
    </citation>
    <scope>NUCLEOTIDE SEQUENCE</scope>
    <source>
        <strain evidence="3">CBHHK182m</strain>
    </source>
</reference>
<feature type="compositionally biased region" description="Basic and acidic residues" evidence="1">
    <location>
        <begin position="71"/>
        <end position="83"/>
    </location>
</feature>
<gene>
    <name evidence="3" type="ORF">B0H16DRAFT_1694102</name>
</gene>
<dbReference type="Pfam" id="PF20236">
    <property type="entry name" value="DUF6593"/>
    <property type="match status" value="1"/>
</dbReference>
<dbReference type="AlphaFoldDB" id="A0AAD7IE34"/>
<feature type="region of interest" description="Disordered" evidence="1">
    <location>
        <begin position="1"/>
        <end position="95"/>
    </location>
</feature>